<evidence type="ECO:0000313" key="2">
    <source>
        <dbReference type="Ensembl" id="ENSCSAVP00000006486.1"/>
    </source>
</evidence>
<keyword evidence="1" id="KW-1133">Transmembrane helix</keyword>
<reference evidence="2" key="3">
    <citation type="submission" date="2025-09" db="UniProtKB">
        <authorList>
            <consortium name="Ensembl"/>
        </authorList>
    </citation>
    <scope>IDENTIFICATION</scope>
</reference>
<dbReference type="Ensembl" id="ENSCSAVT00000006568.1">
    <property type="protein sequence ID" value="ENSCSAVP00000006486.1"/>
    <property type="gene ID" value="ENSCSAVG00000003881.1"/>
</dbReference>
<dbReference type="PANTHER" id="PTHR33444:SF2">
    <property type="entry name" value="MARVEL DOMAIN-CONTAINING PROTEIN"/>
    <property type="match status" value="1"/>
</dbReference>
<evidence type="ECO:0000313" key="3">
    <source>
        <dbReference type="Proteomes" id="UP000007875"/>
    </source>
</evidence>
<dbReference type="InParanoid" id="H2YMD4"/>
<keyword evidence="1" id="KW-0472">Membrane</keyword>
<dbReference type="PANTHER" id="PTHR33444">
    <property type="entry name" value="SI:DKEY-19B23.12-RELATED"/>
    <property type="match status" value="1"/>
</dbReference>
<feature type="transmembrane region" description="Helical" evidence="1">
    <location>
        <begin position="78"/>
        <end position="98"/>
    </location>
</feature>
<keyword evidence="1" id="KW-0812">Transmembrane</keyword>
<protein>
    <submittedName>
        <fullName evidence="2">Uncharacterized protein</fullName>
    </submittedName>
</protein>
<dbReference type="InterPro" id="IPR040350">
    <property type="entry name" value="TMEM272"/>
</dbReference>
<keyword evidence="3" id="KW-1185">Reference proteome</keyword>
<reference evidence="3" key="1">
    <citation type="submission" date="2003-08" db="EMBL/GenBank/DDBJ databases">
        <authorList>
            <person name="Birren B."/>
            <person name="Nusbaum C."/>
            <person name="Abebe A."/>
            <person name="Abouelleil A."/>
            <person name="Adekoya E."/>
            <person name="Ait-zahra M."/>
            <person name="Allen N."/>
            <person name="Allen T."/>
            <person name="An P."/>
            <person name="Anderson M."/>
            <person name="Anderson S."/>
            <person name="Arachchi H."/>
            <person name="Armbruster J."/>
            <person name="Bachantsang P."/>
            <person name="Baldwin J."/>
            <person name="Barry A."/>
            <person name="Bayul T."/>
            <person name="Blitshsteyn B."/>
            <person name="Bloom T."/>
            <person name="Blye J."/>
            <person name="Boguslavskiy L."/>
            <person name="Borowsky M."/>
            <person name="Boukhgalter B."/>
            <person name="Brunache A."/>
            <person name="Butler J."/>
            <person name="Calixte N."/>
            <person name="Calvo S."/>
            <person name="Camarata J."/>
            <person name="Campo K."/>
            <person name="Chang J."/>
            <person name="Cheshatsang Y."/>
            <person name="Citroen M."/>
            <person name="Collymore A."/>
            <person name="Considine T."/>
            <person name="Cook A."/>
            <person name="Cooke P."/>
            <person name="Corum B."/>
            <person name="Cuomo C."/>
            <person name="David R."/>
            <person name="Dawoe T."/>
            <person name="Degray S."/>
            <person name="Dodge S."/>
            <person name="Dooley K."/>
            <person name="Dorje P."/>
            <person name="Dorjee K."/>
            <person name="Dorris L."/>
            <person name="Duffey N."/>
            <person name="Dupes A."/>
            <person name="Elkins T."/>
            <person name="Engels R."/>
            <person name="Erickson J."/>
            <person name="Farina A."/>
            <person name="Faro S."/>
            <person name="Ferreira P."/>
            <person name="Fischer H."/>
            <person name="Fitzgerald M."/>
            <person name="Foley K."/>
            <person name="Gage D."/>
            <person name="Galagan J."/>
            <person name="Gearin G."/>
            <person name="Gnerre S."/>
            <person name="Gnirke A."/>
            <person name="Goyette A."/>
            <person name="Graham J."/>
            <person name="Grandbois E."/>
            <person name="Gyaltsen K."/>
            <person name="Hafez N."/>
            <person name="Hagopian D."/>
            <person name="Hagos B."/>
            <person name="Hall J."/>
            <person name="Hatcher B."/>
            <person name="Heller A."/>
            <person name="Higgins H."/>
            <person name="Honan T."/>
            <person name="Horn A."/>
            <person name="Houde N."/>
            <person name="Hughes L."/>
            <person name="Hulme W."/>
            <person name="Husby E."/>
            <person name="Iliev I."/>
            <person name="Jaffe D."/>
            <person name="Jones C."/>
            <person name="Kamal M."/>
            <person name="Kamat A."/>
            <person name="Kamvysselis M."/>
            <person name="Karlsson E."/>
            <person name="Kells C."/>
            <person name="Kieu A."/>
            <person name="Kisner P."/>
            <person name="Kodira C."/>
            <person name="Kulbokas E."/>
            <person name="Labutti K."/>
            <person name="Lama D."/>
            <person name="Landers T."/>
            <person name="Leger J."/>
            <person name="Levine S."/>
            <person name="Lewis D."/>
            <person name="Lewis T."/>
            <person name="Lindblad-toh K."/>
            <person name="Liu X."/>
            <person name="Lokyitsang T."/>
            <person name="Lokyitsang Y."/>
            <person name="Lucien O."/>
            <person name="Lui A."/>
            <person name="Ma L.J."/>
            <person name="Mabbitt R."/>
            <person name="Macdonald J."/>
            <person name="Maclean C."/>
            <person name="Major J."/>
            <person name="Manning J."/>
            <person name="Marabella R."/>
            <person name="Maru K."/>
            <person name="Matthews C."/>
            <person name="Mauceli E."/>
            <person name="Mccarthy M."/>
            <person name="Mcdonough S."/>
            <person name="Mcghee T."/>
            <person name="Meldrim J."/>
            <person name="Meneus L."/>
            <person name="Mesirov J."/>
            <person name="Mihalev A."/>
            <person name="Mihova T."/>
            <person name="Mikkelsen T."/>
            <person name="Mlenga V."/>
            <person name="Moru K."/>
            <person name="Mozes J."/>
            <person name="Mulrain L."/>
            <person name="Munson G."/>
            <person name="Naylor J."/>
            <person name="Newes C."/>
            <person name="Nguyen C."/>
            <person name="Nguyen N."/>
            <person name="Nguyen T."/>
            <person name="Nicol R."/>
            <person name="Nielsen C."/>
            <person name="Nizzari M."/>
            <person name="Norbu C."/>
            <person name="Norbu N."/>
            <person name="O'donnell P."/>
            <person name="Okoawo O."/>
            <person name="O'leary S."/>
            <person name="Omotosho B."/>
            <person name="O'neill K."/>
            <person name="Osman S."/>
            <person name="Parker S."/>
            <person name="Perrin D."/>
            <person name="Phunkhang P."/>
            <person name="Piqani B."/>
            <person name="Purcell S."/>
            <person name="Rachupka T."/>
            <person name="Ramasamy U."/>
            <person name="Rameau R."/>
            <person name="Ray V."/>
            <person name="Raymond C."/>
            <person name="Retta R."/>
            <person name="Richardson S."/>
            <person name="Rise C."/>
            <person name="Rodriguez J."/>
            <person name="Rogers J."/>
            <person name="Rogov P."/>
            <person name="Rutman M."/>
            <person name="Schupbach R."/>
            <person name="Seaman C."/>
            <person name="Settipalli S."/>
            <person name="Sharpe T."/>
            <person name="Sheridan J."/>
            <person name="Sherpa N."/>
            <person name="Shi J."/>
            <person name="Smirnov S."/>
            <person name="Smith C."/>
            <person name="Sougnez C."/>
            <person name="Spencer B."/>
            <person name="Stalker J."/>
            <person name="Stange-thomann N."/>
            <person name="Stavropoulos S."/>
            <person name="Stetson K."/>
            <person name="Stone C."/>
            <person name="Stone S."/>
            <person name="Stubbs M."/>
            <person name="Talamas J."/>
            <person name="Tchuinga P."/>
            <person name="Tenzing P."/>
            <person name="Tesfaye S."/>
            <person name="Theodore J."/>
            <person name="Thoulutsang Y."/>
            <person name="Topham K."/>
            <person name="Towey S."/>
            <person name="Tsamla T."/>
            <person name="Tsomo N."/>
            <person name="Vallee D."/>
            <person name="Vassiliev H."/>
            <person name="Venkataraman V."/>
            <person name="Vinson J."/>
            <person name="Vo A."/>
            <person name="Wade C."/>
            <person name="Wang S."/>
            <person name="Wangchuk T."/>
            <person name="Wangdi T."/>
            <person name="Whittaker C."/>
            <person name="Wilkinson J."/>
            <person name="Wu Y."/>
            <person name="Wyman D."/>
            <person name="Yadav S."/>
            <person name="Yang S."/>
            <person name="Yang X."/>
            <person name="Yeager S."/>
            <person name="Yee E."/>
            <person name="Young G."/>
            <person name="Zainoun J."/>
            <person name="Zembeck L."/>
            <person name="Zimmer A."/>
            <person name="Zody M."/>
            <person name="Lander E."/>
        </authorList>
    </citation>
    <scope>NUCLEOTIDE SEQUENCE [LARGE SCALE GENOMIC DNA]</scope>
</reference>
<feature type="transmembrane region" description="Helical" evidence="1">
    <location>
        <begin position="44"/>
        <end position="66"/>
    </location>
</feature>
<feature type="transmembrane region" description="Helical" evidence="1">
    <location>
        <begin position="188"/>
        <end position="211"/>
    </location>
</feature>
<sequence length="253" mass="27992">MNEDVFTRQKRPPCSTQSDEIELDTQNIVEPKATDFLKSPKVKVIRFISIAIFAILSIACVVIGCLNLNNCPLDPKLPLLLILFGIWGLASCVYSGFFEHLPWKWLQLGSFYILYLMIFAWVGTSGSIIVLTGMTSQSLNFSANQTCSLNQSWNNVSSANESSISTGGGDKITPKAPNPPYCDPATHATVTVIVLVMDIGYLFFIAALGIYKWKDKQIIKTSSVIRNMWSSHKKLQSFGPAFLLLLNAVFAVQ</sequence>
<feature type="transmembrane region" description="Helical" evidence="1">
    <location>
        <begin position="110"/>
        <end position="131"/>
    </location>
</feature>
<proteinExistence type="predicted"/>
<dbReference type="AlphaFoldDB" id="H2YMD4"/>
<dbReference type="HOGENOM" id="CLU_1100583_0_0_1"/>
<dbReference type="Proteomes" id="UP000007875">
    <property type="component" value="Unassembled WGS sequence"/>
</dbReference>
<accession>H2YMD4</accession>
<evidence type="ECO:0000256" key="1">
    <source>
        <dbReference type="SAM" id="Phobius"/>
    </source>
</evidence>
<dbReference type="OMA" id="NATTIGE"/>
<organism evidence="2 3">
    <name type="scientific">Ciona savignyi</name>
    <name type="common">Pacific transparent sea squirt</name>
    <dbReference type="NCBI Taxonomy" id="51511"/>
    <lineage>
        <taxon>Eukaryota</taxon>
        <taxon>Metazoa</taxon>
        <taxon>Chordata</taxon>
        <taxon>Tunicata</taxon>
        <taxon>Ascidiacea</taxon>
        <taxon>Phlebobranchia</taxon>
        <taxon>Cionidae</taxon>
        <taxon>Ciona</taxon>
    </lineage>
</organism>
<name>H2YMD4_CIOSA</name>
<dbReference type="GeneTree" id="ENSGT00530000066792"/>
<reference evidence="2" key="2">
    <citation type="submission" date="2025-08" db="UniProtKB">
        <authorList>
            <consortium name="Ensembl"/>
        </authorList>
    </citation>
    <scope>IDENTIFICATION</scope>
</reference>